<dbReference type="Proteomes" id="UP001156601">
    <property type="component" value="Unassembled WGS sequence"/>
</dbReference>
<proteinExistence type="predicted"/>
<dbReference type="AlphaFoldDB" id="A0AA37WHC1"/>
<gene>
    <name evidence="1" type="ORF">GCM10007852_06600</name>
</gene>
<reference evidence="1" key="2">
    <citation type="submission" date="2023-01" db="EMBL/GenBank/DDBJ databases">
        <title>Draft genome sequence of Agaribacter marinus strain NBRC 110023.</title>
        <authorList>
            <person name="Sun Q."/>
            <person name="Mori K."/>
        </authorList>
    </citation>
    <scope>NUCLEOTIDE SEQUENCE</scope>
    <source>
        <strain evidence="1">NBRC 110023</strain>
    </source>
</reference>
<evidence type="ECO:0000313" key="2">
    <source>
        <dbReference type="Proteomes" id="UP001156601"/>
    </source>
</evidence>
<protein>
    <submittedName>
        <fullName evidence="1">Uncharacterized protein</fullName>
    </submittedName>
</protein>
<organism evidence="1 2">
    <name type="scientific">Agaribacter marinus</name>
    <dbReference type="NCBI Taxonomy" id="1431249"/>
    <lineage>
        <taxon>Bacteria</taxon>
        <taxon>Pseudomonadati</taxon>
        <taxon>Pseudomonadota</taxon>
        <taxon>Gammaproteobacteria</taxon>
        <taxon>Alteromonadales</taxon>
        <taxon>Alteromonadaceae</taxon>
        <taxon>Agaribacter</taxon>
    </lineage>
</organism>
<accession>A0AA37WHC1</accession>
<evidence type="ECO:0000313" key="1">
    <source>
        <dbReference type="EMBL" id="GLR69752.1"/>
    </source>
</evidence>
<dbReference type="RefSeq" id="WP_284216063.1">
    <property type="nucleotide sequence ID" value="NZ_BSOT01000005.1"/>
</dbReference>
<keyword evidence="2" id="KW-1185">Reference proteome</keyword>
<name>A0AA37WHC1_9ALTE</name>
<comment type="caution">
    <text evidence="1">The sequence shown here is derived from an EMBL/GenBank/DDBJ whole genome shotgun (WGS) entry which is preliminary data.</text>
</comment>
<reference evidence="1" key="1">
    <citation type="journal article" date="2014" name="Int. J. Syst. Evol. Microbiol.">
        <title>Complete genome sequence of Corynebacterium casei LMG S-19264T (=DSM 44701T), isolated from a smear-ripened cheese.</title>
        <authorList>
            <consortium name="US DOE Joint Genome Institute (JGI-PGF)"/>
            <person name="Walter F."/>
            <person name="Albersmeier A."/>
            <person name="Kalinowski J."/>
            <person name="Ruckert C."/>
        </authorList>
    </citation>
    <scope>NUCLEOTIDE SEQUENCE</scope>
    <source>
        <strain evidence="1">NBRC 110023</strain>
    </source>
</reference>
<dbReference type="EMBL" id="BSOT01000005">
    <property type="protein sequence ID" value="GLR69752.1"/>
    <property type="molecule type" value="Genomic_DNA"/>
</dbReference>
<sequence length="175" mass="20135">MNKVRVNLALCSVGSGRFFQHFIIFKLWIYSIYRDSLCFLNTPRKLLLLLVLIAPFDIDATTDNMNDEQSNLFASDIDTYVLSFTGFSIVDVKVVEAYFVQHSGYVRHEFEVLAMFDALMRLNIQSEADEIIFILQKIFATTDLQVHILNNANTISITMIESRGQSRRKVPKGVW</sequence>